<dbReference type="RefSeq" id="WP_329411904.1">
    <property type="nucleotide sequence ID" value="NZ_CP109441.1"/>
</dbReference>
<accession>A0ABZ1YXL8</accession>
<protein>
    <submittedName>
        <fullName evidence="1">Uncharacterized protein</fullName>
    </submittedName>
</protein>
<name>A0ABZ1YXL8_9NOCA</name>
<sequence length="60" mass="6554">MGDTWVIDSGMYFDSNGDATKLGIAADAWKTFADNTNVTGAADRIKGGRNCRHRRASMRC</sequence>
<organism evidence="1 2">
    <name type="scientific">Nocardia vinacea</name>
    <dbReference type="NCBI Taxonomy" id="96468"/>
    <lineage>
        <taxon>Bacteria</taxon>
        <taxon>Bacillati</taxon>
        <taxon>Actinomycetota</taxon>
        <taxon>Actinomycetes</taxon>
        <taxon>Mycobacteriales</taxon>
        <taxon>Nocardiaceae</taxon>
        <taxon>Nocardia</taxon>
    </lineage>
</organism>
<evidence type="ECO:0000313" key="1">
    <source>
        <dbReference type="EMBL" id="WUV47761.1"/>
    </source>
</evidence>
<dbReference type="EMBL" id="CP109441">
    <property type="protein sequence ID" value="WUV47761.1"/>
    <property type="molecule type" value="Genomic_DNA"/>
</dbReference>
<gene>
    <name evidence="1" type="ORF">OG563_05895</name>
</gene>
<reference evidence="1" key="1">
    <citation type="submission" date="2022-10" db="EMBL/GenBank/DDBJ databases">
        <title>The complete genomes of actinobacterial strains from the NBC collection.</title>
        <authorList>
            <person name="Joergensen T.S."/>
            <person name="Alvarez Arevalo M."/>
            <person name="Sterndorff E.B."/>
            <person name="Faurdal D."/>
            <person name="Vuksanovic O."/>
            <person name="Mourched A.-S."/>
            <person name="Charusanti P."/>
            <person name="Shaw S."/>
            <person name="Blin K."/>
            <person name="Weber T."/>
        </authorList>
    </citation>
    <scope>NUCLEOTIDE SEQUENCE</scope>
    <source>
        <strain evidence="1">NBC_01482</strain>
    </source>
</reference>
<keyword evidence="2" id="KW-1185">Reference proteome</keyword>
<dbReference type="Proteomes" id="UP001432062">
    <property type="component" value="Chromosome"/>
</dbReference>
<evidence type="ECO:0000313" key="2">
    <source>
        <dbReference type="Proteomes" id="UP001432062"/>
    </source>
</evidence>
<proteinExistence type="predicted"/>